<keyword evidence="1 2" id="KW-0238">DNA-binding</keyword>
<reference evidence="4 5" key="1">
    <citation type="submission" date="2018-03" db="EMBL/GenBank/DDBJ databases">
        <title>Genomic Encyclopedia of Archaeal and Bacterial Type Strains, Phase II (KMG-II): from individual species to whole genera.</title>
        <authorList>
            <person name="Goeker M."/>
        </authorList>
    </citation>
    <scope>NUCLEOTIDE SEQUENCE [LARGE SCALE GENOMIC DNA]</scope>
    <source>
        <strain evidence="4 5">DSM 18107</strain>
    </source>
</reference>
<name>A0A2P8FUG0_9BACT</name>
<evidence type="ECO:0000256" key="2">
    <source>
        <dbReference type="PROSITE-ProRule" id="PRU00335"/>
    </source>
</evidence>
<evidence type="ECO:0000256" key="1">
    <source>
        <dbReference type="ARBA" id="ARBA00023125"/>
    </source>
</evidence>
<evidence type="ECO:0000313" key="5">
    <source>
        <dbReference type="Proteomes" id="UP000240978"/>
    </source>
</evidence>
<dbReference type="PANTHER" id="PTHR30055:SF226">
    <property type="entry name" value="HTH-TYPE TRANSCRIPTIONAL REGULATOR PKSA"/>
    <property type="match status" value="1"/>
</dbReference>
<dbReference type="Proteomes" id="UP000240978">
    <property type="component" value="Unassembled WGS sequence"/>
</dbReference>
<proteinExistence type="predicted"/>
<feature type="DNA-binding region" description="H-T-H motif" evidence="2">
    <location>
        <begin position="23"/>
        <end position="42"/>
    </location>
</feature>
<dbReference type="PRINTS" id="PR00455">
    <property type="entry name" value="HTHTETR"/>
</dbReference>
<dbReference type="InterPro" id="IPR009057">
    <property type="entry name" value="Homeodomain-like_sf"/>
</dbReference>
<dbReference type="InterPro" id="IPR050109">
    <property type="entry name" value="HTH-type_TetR-like_transc_reg"/>
</dbReference>
<dbReference type="GO" id="GO:0003700">
    <property type="term" value="F:DNA-binding transcription factor activity"/>
    <property type="evidence" value="ECO:0007669"/>
    <property type="project" value="TreeGrafter"/>
</dbReference>
<dbReference type="PANTHER" id="PTHR30055">
    <property type="entry name" value="HTH-TYPE TRANSCRIPTIONAL REGULATOR RUTR"/>
    <property type="match status" value="1"/>
</dbReference>
<dbReference type="InterPro" id="IPR001647">
    <property type="entry name" value="HTH_TetR"/>
</dbReference>
<sequence>METKEKILTAALKLYNQKGINTTTRHIAASMDISVGNLHYHFKHTDDIIFILYERLANEFDTLMAELAADGSQGMTPLYTFMQQSFDIGYKYRFFFLNFVELSIRIPAIQKSYQQLTERRVEEFGHIFQNLVNNGIFRNDIPQKVWSALIKQIFIVGDFWLSNNALTMRLKGKEAAASFIQTMEAIFYPYLA</sequence>
<dbReference type="OrthoDB" id="9787680at2"/>
<dbReference type="PROSITE" id="PS50977">
    <property type="entry name" value="HTH_TETR_2"/>
    <property type="match status" value="1"/>
</dbReference>
<dbReference type="Gene3D" id="1.10.357.10">
    <property type="entry name" value="Tetracycline Repressor, domain 2"/>
    <property type="match status" value="1"/>
</dbReference>
<evidence type="ECO:0000313" key="4">
    <source>
        <dbReference type="EMBL" id="PSL25348.1"/>
    </source>
</evidence>
<comment type="caution">
    <text evidence="4">The sequence shown here is derived from an EMBL/GenBank/DDBJ whole genome shotgun (WGS) entry which is preliminary data.</text>
</comment>
<dbReference type="Pfam" id="PF00440">
    <property type="entry name" value="TetR_N"/>
    <property type="match status" value="1"/>
</dbReference>
<dbReference type="GO" id="GO:0000976">
    <property type="term" value="F:transcription cis-regulatory region binding"/>
    <property type="evidence" value="ECO:0007669"/>
    <property type="project" value="TreeGrafter"/>
</dbReference>
<dbReference type="AlphaFoldDB" id="A0A2P8FUG0"/>
<dbReference type="RefSeq" id="WP_106604631.1">
    <property type="nucleotide sequence ID" value="NZ_PYGK01000013.1"/>
</dbReference>
<dbReference type="Pfam" id="PF13972">
    <property type="entry name" value="TetR"/>
    <property type="match status" value="1"/>
</dbReference>
<dbReference type="EMBL" id="PYGK01000013">
    <property type="protein sequence ID" value="PSL25348.1"/>
    <property type="molecule type" value="Genomic_DNA"/>
</dbReference>
<gene>
    <name evidence="4" type="ORF">CLV42_11329</name>
</gene>
<dbReference type="SUPFAM" id="SSF46689">
    <property type="entry name" value="Homeodomain-like"/>
    <property type="match status" value="1"/>
</dbReference>
<feature type="domain" description="HTH tetR-type" evidence="3">
    <location>
        <begin position="1"/>
        <end position="60"/>
    </location>
</feature>
<protein>
    <submittedName>
        <fullName evidence="4">TetR family transcriptional regulator</fullName>
    </submittedName>
</protein>
<organism evidence="4 5">
    <name type="scientific">Chitinophaga ginsengisoli</name>
    <dbReference type="NCBI Taxonomy" id="363837"/>
    <lineage>
        <taxon>Bacteria</taxon>
        <taxon>Pseudomonadati</taxon>
        <taxon>Bacteroidota</taxon>
        <taxon>Chitinophagia</taxon>
        <taxon>Chitinophagales</taxon>
        <taxon>Chitinophagaceae</taxon>
        <taxon>Chitinophaga</taxon>
    </lineage>
</organism>
<dbReference type="InterPro" id="IPR025722">
    <property type="entry name" value="TetR"/>
</dbReference>
<keyword evidence="5" id="KW-1185">Reference proteome</keyword>
<evidence type="ECO:0000259" key="3">
    <source>
        <dbReference type="PROSITE" id="PS50977"/>
    </source>
</evidence>
<accession>A0A2P8FUG0</accession>